<dbReference type="Gene3D" id="3.30.70.270">
    <property type="match status" value="1"/>
</dbReference>
<keyword evidence="2" id="KW-0227">DNA damage</keyword>
<dbReference type="InterPro" id="IPR001126">
    <property type="entry name" value="UmuC"/>
</dbReference>
<evidence type="ECO:0000256" key="3">
    <source>
        <dbReference type="ARBA" id="ARBA00025589"/>
    </source>
</evidence>
<evidence type="ECO:0000256" key="2">
    <source>
        <dbReference type="ARBA" id="ARBA00022763"/>
    </source>
</evidence>
<name>A0ABV8LUN8_9ACTN</name>
<dbReference type="Gene3D" id="3.40.1170.60">
    <property type="match status" value="1"/>
</dbReference>
<protein>
    <submittedName>
        <fullName evidence="6">DNA polymerase Y family protein</fullName>
    </submittedName>
</protein>
<evidence type="ECO:0000256" key="4">
    <source>
        <dbReference type="SAM" id="MobiDB-lite"/>
    </source>
</evidence>
<evidence type="ECO:0000313" key="6">
    <source>
        <dbReference type="EMBL" id="MFC4134269.1"/>
    </source>
</evidence>
<dbReference type="CDD" id="cd03468">
    <property type="entry name" value="PolY_like"/>
    <property type="match status" value="1"/>
</dbReference>
<feature type="domain" description="UmuC" evidence="5">
    <location>
        <begin position="30"/>
        <end position="152"/>
    </location>
</feature>
<evidence type="ECO:0000259" key="5">
    <source>
        <dbReference type="Pfam" id="PF00817"/>
    </source>
</evidence>
<proteinExistence type="inferred from homology"/>
<dbReference type="InterPro" id="IPR043128">
    <property type="entry name" value="Rev_trsase/Diguanyl_cyclase"/>
</dbReference>
<organism evidence="6 7">
    <name type="scientific">Hamadaea flava</name>
    <dbReference type="NCBI Taxonomy" id="1742688"/>
    <lineage>
        <taxon>Bacteria</taxon>
        <taxon>Bacillati</taxon>
        <taxon>Actinomycetota</taxon>
        <taxon>Actinomycetes</taxon>
        <taxon>Micromonosporales</taxon>
        <taxon>Micromonosporaceae</taxon>
        <taxon>Hamadaea</taxon>
    </lineage>
</organism>
<feature type="compositionally biased region" description="Basic and acidic residues" evidence="4">
    <location>
        <begin position="399"/>
        <end position="409"/>
    </location>
</feature>
<dbReference type="RefSeq" id="WP_253761559.1">
    <property type="nucleotide sequence ID" value="NZ_JAMZDZ010000001.1"/>
</dbReference>
<feature type="region of interest" description="Disordered" evidence="4">
    <location>
        <begin position="399"/>
        <end position="418"/>
    </location>
</feature>
<dbReference type="EMBL" id="JBHSAY010000015">
    <property type="protein sequence ID" value="MFC4134269.1"/>
    <property type="molecule type" value="Genomic_DNA"/>
</dbReference>
<dbReference type="InterPro" id="IPR050356">
    <property type="entry name" value="SulA_CellDiv_inhibitor"/>
</dbReference>
<dbReference type="PANTHER" id="PTHR35369:SF2">
    <property type="entry name" value="BLR3025 PROTEIN"/>
    <property type="match status" value="1"/>
</dbReference>
<accession>A0ABV8LUN8</accession>
<dbReference type="Proteomes" id="UP001595816">
    <property type="component" value="Unassembled WGS sequence"/>
</dbReference>
<comment type="function">
    <text evidence="3">Poorly processive, error-prone DNA polymerase involved in untargeted mutagenesis. Copies undamaged DNA at stalled replication forks, which arise in vivo from mismatched or misaligned primer ends. These misaligned primers can be extended by PolIV. Exhibits no 3'-5' exonuclease (proofreading) activity. May be involved in translesional synthesis, in conjunction with the beta clamp from PolIII.</text>
</comment>
<evidence type="ECO:0000313" key="7">
    <source>
        <dbReference type="Proteomes" id="UP001595816"/>
    </source>
</evidence>
<dbReference type="PANTHER" id="PTHR35369">
    <property type="entry name" value="BLR3025 PROTEIN-RELATED"/>
    <property type="match status" value="1"/>
</dbReference>
<evidence type="ECO:0000256" key="1">
    <source>
        <dbReference type="ARBA" id="ARBA00010945"/>
    </source>
</evidence>
<dbReference type="InterPro" id="IPR043502">
    <property type="entry name" value="DNA/RNA_pol_sf"/>
</dbReference>
<comment type="similarity">
    <text evidence="1">Belongs to the DNA polymerase type-Y family.</text>
</comment>
<dbReference type="Pfam" id="PF00817">
    <property type="entry name" value="IMS"/>
    <property type="match status" value="1"/>
</dbReference>
<sequence>MADAGRTAVVWCPDWPVIAAEIIDGVDAAGPVIVLQNNRVLACSAAARADGVRRGMRKREAQSTSPRSVAVDDDPGRDARAFEPVIAAAEEVVAGVAALRPGTCAFAVRGPARYFGGEQIAAEQVVEHIAQVCGVEAQIGMAEGVFAAGIAARAGRLVPAGQTAAYLAGLPIGLLDGFGGRAKLIDLLRRLGVHTLGAYAALPPSDVLARFGLDAAVAHKLAAGLDTRPLAIRSAPPDLAIGEEFEEPIDRVDVAAFAARSLAEQLHERLAAYGMACTRLAIDAVTVHGEELHRTWRHDGILTAAGIADRVRWQLEGWLLRPERPTGGVLRLTLTPDGVLRQVGLQPGLWGETGPERDRANRAATRVQGLLGPDAVLTPALGGRQYGRLVPWGLIPWGDERPPPDDRPWPGRTPAPSGALLAVPQRPVRVLDEHGEPVTIDGRLRMSAPPAALLLDGAAVPIVGWNGPWPIDDHWWDGRVAERSARLQVLLDDRAVVVTLRGGEWYAAVVFD</sequence>
<keyword evidence="7" id="KW-1185">Reference proteome</keyword>
<gene>
    <name evidence="6" type="ORF">ACFOZ4_26975</name>
</gene>
<feature type="region of interest" description="Disordered" evidence="4">
    <location>
        <begin position="54"/>
        <end position="76"/>
    </location>
</feature>
<comment type="caution">
    <text evidence="6">The sequence shown here is derived from an EMBL/GenBank/DDBJ whole genome shotgun (WGS) entry which is preliminary data.</text>
</comment>
<reference evidence="7" key="1">
    <citation type="journal article" date="2019" name="Int. J. Syst. Evol. Microbiol.">
        <title>The Global Catalogue of Microorganisms (GCM) 10K type strain sequencing project: providing services to taxonomists for standard genome sequencing and annotation.</title>
        <authorList>
            <consortium name="The Broad Institute Genomics Platform"/>
            <consortium name="The Broad Institute Genome Sequencing Center for Infectious Disease"/>
            <person name="Wu L."/>
            <person name="Ma J."/>
        </authorList>
    </citation>
    <scope>NUCLEOTIDE SEQUENCE [LARGE SCALE GENOMIC DNA]</scope>
    <source>
        <strain evidence="7">CGMCC 4.7289</strain>
    </source>
</reference>
<dbReference type="SUPFAM" id="SSF56672">
    <property type="entry name" value="DNA/RNA polymerases"/>
    <property type="match status" value="1"/>
</dbReference>